<proteinExistence type="predicted"/>
<comment type="caution">
    <text evidence="1">The sequence shown here is derived from an EMBL/GenBank/DDBJ whole genome shotgun (WGS) entry which is preliminary data.</text>
</comment>
<evidence type="ECO:0000313" key="1">
    <source>
        <dbReference type="EMBL" id="KKO05227.1"/>
    </source>
</evidence>
<dbReference type="Gene3D" id="1.20.1600.10">
    <property type="entry name" value="Outer membrane efflux proteins (OEP)"/>
    <property type="match status" value="1"/>
</dbReference>
<dbReference type="GO" id="GO:0015562">
    <property type="term" value="F:efflux transmembrane transporter activity"/>
    <property type="evidence" value="ECO:0007669"/>
    <property type="project" value="InterPro"/>
</dbReference>
<dbReference type="EMBL" id="LAZR01000020">
    <property type="protein sequence ID" value="KKO05227.1"/>
    <property type="molecule type" value="Genomic_DNA"/>
</dbReference>
<dbReference type="SUPFAM" id="SSF56954">
    <property type="entry name" value="Outer membrane efflux proteins (OEP)"/>
    <property type="match status" value="1"/>
</dbReference>
<gene>
    <name evidence="1" type="ORF">LCGC14_0080470</name>
</gene>
<organism evidence="1">
    <name type="scientific">marine sediment metagenome</name>
    <dbReference type="NCBI Taxonomy" id="412755"/>
    <lineage>
        <taxon>unclassified sequences</taxon>
        <taxon>metagenomes</taxon>
        <taxon>ecological metagenomes</taxon>
    </lineage>
</organism>
<sequence length="60" mass="7033">MLSERIENKNQIKYKEGLATSFELRQAQTQLYATQQEFLQSMVEVINKKTELEIILNTKA</sequence>
<reference evidence="1" key="1">
    <citation type="journal article" date="2015" name="Nature">
        <title>Complex archaea that bridge the gap between prokaryotes and eukaryotes.</title>
        <authorList>
            <person name="Spang A."/>
            <person name="Saw J.H."/>
            <person name="Jorgensen S.L."/>
            <person name="Zaremba-Niedzwiedzka K."/>
            <person name="Martijn J."/>
            <person name="Lind A.E."/>
            <person name="van Eijk R."/>
            <person name="Schleper C."/>
            <person name="Guy L."/>
            <person name="Ettema T.J."/>
        </authorList>
    </citation>
    <scope>NUCLEOTIDE SEQUENCE</scope>
</reference>
<dbReference type="AlphaFoldDB" id="A0A0F9Y0C2"/>
<name>A0A0F9Y0C2_9ZZZZ</name>
<evidence type="ECO:0008006" key="2">
    <source>
        <dbReference type="Google" id="ProtNLM"/>
    </source>
</evidence>
<accession>A0A0F9Y0C2</accession>
<protein>
    <recommendedName>
        <fullName evidence="2">Outer membrane efflux protein</fullName>
    </recommendedName>
</protein>